<evidence type="ECO:0000313" key="5">
    <source>
        <dbReference type="EMBL" id="SFL13674.1"/>
    </source>
</evidence>
<dbReference type="EMBL" id="FOTG01000003">
    <property type="protein sequence ID" value="SFL13674.1"/>
    <property type="molecule type" value="Genomic_DNA"/>
</dbReference>
<keyword evidence="2" id="KW-0812">Transmembrane</keyword>
<comment type="caution">
    <text evidence="4">The sequence shown here is derived from an EMBL/GenBank/DDBJ whole genome shotgun (WGS) entry which is preliminary data.</text>
</comment>
<organism evidence="4 6">
    <name type="scientific">Streptococcus equinus JB1</name>
    <dbReference type="NCBI Taxonomy" id="1294274"/>
    <lineage>
        <taxon>Bacteria</taxon>
        <taxon>Bacillati</taxon>
        <taxon>Bacillota</taxon>
        <taxon>Bacilli</taxon>
        <taxon>Lactobacillales</taxon>
        <taxon>Streptococcaceae</taxon>
        <taxon>Streptococcus</taxon>
    </lineage>
</organism>
<dbReference type="Proteomes" id="UP000182793">
    <property type="component" value="Unassembled WGS sequence"/>
</dbReference>
<evidence type="ECO:0000256" key="2">
    <source>
        <dbReference type="SAM" id="Phobius"/>
    </source>
</evidence>
<evidence type="ECO:0000313" key="4">
    <source>
        <dbReference type="EMBL" id="KFN87489.1"/>
    </source>
</evidence>
<feature type="transmembrane region" description="Helical" evidence="2">
    <location>
        <begin position="36"/>
        <end position="54"/>
    </location>
</feature>
<dbReference type="AlphaFoldDB" id="A0A091BRZ3"/>
<dbReference type="Gene3D" id="2.60.40.1240">
    <property type="match status" value="1"/>
</dbReference>
<protein>
    <recommendedName>
        <fullName evidence="3">DUF4352 domain-containing protein</fullName>
    </recommendedName>
</protein>
<keyword evidence="2" id="KW-1133">Transmembrane helix</keyword>
<sequence length="421" mass="46262">MDSKNSNQNEKGTNKFSDFTGKVKSQWNGLSKTKKIITGVAGLAIVGVAGVAVYQATTGTTVTSAVTGSPLKITVNSADVIVPEDAEKGSTYVAYNITFENKGSQKIELNSTDVQLVDKDGETLSNEMIYSSTDDFKDMDLVGAGLGKGKKRTGYLVYKIDPKKSKDYSIEAECTVTGDDSYDKKETEESLSKVKVTDNRDDIKKMASDYINKVFLASQSTSISGSASVGFDASDDVQVTTLSNKSDKKKENDFQLGNNIEADKELFVKRFKEELGSSFDYFTPSDSEMDAFVDKYMEANAKRAQVNVSIEELYPTSAKIKVESKSIDLGKVDMSDLVDDYIEQATGKDFSDDDAVMQDAEKYVFASFPSRFSSTDLATETDENSISVSLKDKKWMVDSSDKSMNYGYDGLQRSMSGQFFY</sequence>
<name>A0A091BRZ3_STREI</name>
<keyword evidence="2" id="KW-0472">Membrane</keyword>
<dbReference type="InterPro" id="IPR029051">
    <property type="entry name" value="DUF4352"/>
</dbReference>
<accession>A0A091BRZ3</accession>
<proteinExistence type="predicted"/>
<keyword evidence="7" id="KW-1185">Reference proteome</keyword>
<dbReference type="InterPro" id="IPR029050">
    <property type="entry name" value="Immunoprotect_excell_Ig-like"/>
</dbReference>
<dbReference type="EMBL" id="AUZH01000026">
    <property type="protein sequence ID" value="KFN87489.1"/>
    <property type="molecule type" value="Genomic_DNA"/>
</dbReference>
<evidence type="ECO:0000256" key="1">
    <source>
        <dbReference type="ARBA" id="ARBA00022729"/>
    </source>
</evidence>
<reference evidence="5 7" key="2">
    <citation type="submission" date="2016-10" db="EMBL/GenBank/DDBJ databases">
        <authorList>
            <person name="Varghese N."/>
            <person name="Submissions S."/>
        </authorList>
    </citation>
    <scope>NUCLEOTIDE SEQUENCE [LARGE SCALE GENOMIC DNA]</scope>
    <source>
        <strain evidence="5 7">JB1</strain>
    </source>
</reference>
<feature type="domain" description="DUF4352" evidence="3">
    <location>
        <begin position="66"/>
        <end position="172"/>
    </location>
</feature>
<evidence type="ECO:0000259" key="3">
    <source>
        <dbReference type="Pfam" id="PF11611"/>
    </source>
</evidence>
<dbReference type="Proteomes" id="UP000029382">
    <property type="component" value="Unassembled WGS sequence"/>
</dbReference>
<evidence type="ECO:0000313" key="6">
    <source>
        <dbReference type="Proteomes" id="UP000029382"/>
    </source>
</evidence>
<dbReference type="Pfam" id="PF11611">
    <property type="entry name" value="DUF4352"/>
    <property type="match status" value="1"/>
</dbReference>
<evidence type="ECO:0000313" key="7">
    <source>
        <dbReference type="Proteomes" id="UP000182793"/>
    </source>
</evidence>
<keyword evidence="1" id="KW-0732">Signal</keyword>
<dbReference type="RefSeq" id="WP_039697129.1">
    <property type="nucleotide sequence ID" value="NZ_AUZH01000026.1"/>
</dbReference>
<reference evidence="4 6" key="1">
    <citation type="journal article" date="2014" name="Genome Announc.">
        <title>Draft Genome Sequences of Streptococcus bovis Strains ATCC 33317 and JB1.</title>
        <authorList>
            <person name="Benahmed F.H."/>
            <person name="Gopinath G.R."/>
            <person name="Harbottle H."/>
            <person name="Cotta M.A."/>
            <person name="Luo Y."/>
            <person name="Henderson C."/>
            <person name="Teri P."/>
            <person name="Soppet D."/>
            <person name="Rasmussen M."/>
            <person name="Whitehead T.R."/>
            <person name="Davidson M."/>
        </authorList>
    </citation>
    <scope>NUCLEOTIDE SEQUENCE [LARGE SCALE GENOMIC DNA]</scope>
    <source>
        <strain evidence="4 6">JB1</strain>
    </source>
</reference>
<gene>
    <name evidence="4" type="ORF">H702_07865</name>
    <name evidence="5" type="ORF">SAMN02910290_00554</name>
</gene>